<gene>
    <name evidence="8" type="ORF">HNR09_001954</name>
</gene>
<feature type="compositionally biased region" description="Polar residues" evidence="6">
    <location>
        <begin position="1"/>
        <end position="11"/>
    </location>
</feature>
<proteinExistence type="inferred from homology"/>
<feature type="transmembrane region" description="Helical" evidence="7">
    <location>
        <begin position="75"/>
        <end position="94"/>
    </location>
</feature>
<protein>
    <submittedName>
        <fullName evidence="8">NNP family nitrate/nitrite transporter-like MFS transporter</fullName>
    </submittedName>
</protein>
<evidence type="ECO:0000256" key="5">
    <source>
        <dbReference type="ARBA" id="ARBA00023136"/>
    </source>
</evidence>
<dbReference type="Gene3D" id="1.20.1250.20">
    <property type="entry name" value="MFS general substrate transporter like domains"/>
    <property type="match status" value="1"/>
</dbReference>
<feature type="transmembrane region" description="Helical" evidence="7">
    <location>
        <begin position="283"/>
        <end position="305"/>
    </location>
</feature>
<dbReference type="Proteomes" id="UP000535437">
    <property type="component" value="Unassembled WGS sequence"/>
</dbReference>
<evidence type="ECO:0000256" key="3">
    <source>
        <dbReference type="ARBA" id="ARBA00022692"/>
    </source>
</evidence>
<dbReference type="InterPro" id="IPR011701">
    <property type="entry name" value="MFS"/>
</dbReference>
<evidence type="ECO:0000313" key="9">
    <source>
        <dbReference type="Proteomes" id="UP000535437"/>
    </source>
</evidence>
<feature type="transmembrane region" description="Helical" evidence="7">
    <location>
        <begin position="425"/>
        <end position="446"/>
    </location>
</feature>
<keyword evidence="9" id="KW-1185">Reference proteome</keyword>
<feature type="transmembrane region" description="Helical" evidence="7">
    <location>
        <begin position="317"/>
        <end position="339"/>
    </location>
</feature>
<feature type="transmembrane region" description="Helical" evidence="7">
    <location>
        <begin position="380"/>
        <end position="404"/>
    </location>
</feature>
<dbReference type="InterPro" id="IPR036259">
    <property type="entry name" value="MFS_trans_sf"/>
</dbReference>
<dbReference type="SUPFAM" id="SSF103473">
    <property type="entry name" value="MFS general substrate transporter"/>
    <property type="match status" value="1"/>
</dbReference>
<keyword evidence="5 7" id="KW-0472">Membrane</keyword>
<comment type="subcellular location">
    <subcellularLocation>
        <location evidence="1">Membrane</location>
        <topology evidence="1">Multi-pass membrane protein</topology>
    </subcellularLocation>
</comment>
<dbReference type="PANTHER" id="PTHR23515">
    <property type="entry name" value="HIGH-AFFINITY NITRATE TRANSPORTER 2.3"/>
    <property type="match status" value="1"/>
</dbReference>
<feature type="transmembrane region" description="Helical" evidence="7">
    <location>
        <begin position="458"/>
        <end position="478"/>
    </location>
</feature>
<feature type="region of interest" description="Disordered" evidence="6">
    <location>
        <begin position="1"/>
        <end position="44"/>
    </location>
</feature>
<feature type="transmembrane region" description="Helical" evidence="7">
    <location>
        <begin position="242"/>
        <end position="262"/>
    </location>
</feature>
<evidence type="ECO:0000256" key="2">
    <source>
        <dbReference type="ARBA" id="ARBA00008432"/>
    </source>
</evidence>
<organism evidence="8 9">
    <name type="scientific">Nesterenkonia xinjiangensis</name>
    <dbReference type="NCBI Taxonomy" id="225327"/>
    <lineage>
        <taxon>Bacteria</taxon>
        <taxon>Bacillati</taxon>
        <taxon>Actinomycetota</taxon>
        <taxon>Actinomycetes</taxon>
        <taxon>Micrococcales</taxon>
        <taxon>Micrococcaceae</taxon>
        <taxon>Nesterenkonia</taxon>
    </lineage>
</organism>
<name>A0A7Z0KA79_9MICC</name>
<comment type="caution">
    <text evidence="8">The sequence shown here is derived from an EMBL/GenBank/DDBJ whole genome shotgun (WGS) entry which is preliminary data.</text>
</comment>
<dbReference type="RefSeq" id="WP_179541872.1">
    <property type="nucleotide sequence ID" value="NZ_BAAALL010000005.1"/>
</dbReference>
<keyword evidence="4 7" id="KW-1133">Transmembrane helix</keyword>
<evidence type="ECO:0000256" key="4">
    <source>
        <dbReference type="ARBA" id="ARBA00022989"/>
    </source>
</evidence>
<feature type="transmembrane region" description="Helical" evidence="7">
    <location>
        <begin position="351"/>
        <end position="374"/>
    </location>
</feature>
<evidence type="ECO:0000256" key="6">
    <source>
        <dbReference type="SAM" id="MobiDB-lite"/>
    </source>
</evidence>
<accession>A0A7Z0KA79</accession>
<dbReference type="CDD" id="cd17341">
    <property type="entry name" value="MFS_NRT2_like"/>
    <property type="match status" value="1"/>
</dbReference>
<dbReference type="InterPro" id="IPR044772">
    <property type="entry name" value="NO3_transporter"/>
</dbReference>
<keyword evidence="3 7" id="KW-0812">Transmembrane</keyword>
<dbReference type="GO" id="GO:0016020">
    <property type="term" value="C:membrane"/>
    <property type="evidence" value="ECO:0007669"/>
    <property type="project" value="UniProtKB-SubCell"/>
</dbReference>
<dbReference type="GO" id="GO:0015112">
    <property type="term" value="F:nitrate transmembrane transporter activity"/>
    <property type="evidence" value="ECO:0007669"/>
    <property type="project" value="InterPro"/>
</dbReference>
<evidence type="ECO:0000256" key="7">
    <source>
        <dbReference type="SAM" id="Phobius"/>
    </source>
</evidence>
<feature type="transmembrane region" description="Helical" evidence="7">
    <location>
        <begin position="114"/>
        <end position="131"/>
    </location>
</feature>
<evidence type="ECO:0000313" key="8">
    <source>
        <dbReference type="EMBL" id="NYJ78543.1"/>
    </source>
</evidence>
<feature type="transmembrane region" description="Helical" evidence="7">
    <location>
        <begin position="143"/>
        <end position="163"/>
    </location>
</feature>
<feature type="transmembrane region" description="Helical" evidence="7">
    <location>
        <begin position="215"/>
        <end position="236"/>
    </location>
</feature>
<dbReference type="AlphaFoldDB" id="A0A7Z0KA79"/>
<dbReference type="EMBL" id="JACCFY010000001">
    <property type="protein sequence ID" value="NYJ78543.1"/>
    <property type="molecule type" value="Genomic_DNA"/>
</dbReference>
<sequence length="490" mass="52904">MTPQPYSTGPTTDAEHELADTGRSPGAPDAAPPRPTEGSTGPEDRLVVERGRWITNWQPENVRFWEGPGRVTARLNLIWSVFCEFLGFAVWQLWSVTVVFLPQVGFDLTTSQQFWLVSLPPLVGATLRVPYSFTVALFGGRNWTIVSGLLLLIPTTAMAFTLGNPETPTWVLFAIAATAGFGGGNFASSMANITFFYPAKEKGAALGVNAAGGNLGVAVAQFTVPIVVTAFAFGTFQPNLPMAGLFWIPFILLATWGAWKYMHNLSHAKNDIKGSLSTLKEKHMWVIAVIYIGTFGSFMGFGSVFPTLINMTFPEFSSFQVLGAALSLAFMGPLVGSLSRPYGGRLADRIGGARVTVVCFLIMAVVTAGVVLTLPMASFWLYLLLFLMLFTLTGVANGSSYRMIPLVFRLSVKPEDRVGHERKASAALGLIGAVGGYGGFAIPQILNFSHNATGTFDVAFWCFAAAYIGFAFLTWAVYMRPGTIYAKANV</sequence>
<feature type="transmembrane region" description="Helical" evidence="7">
    <location>
        <begin position="169"/>
        <end position="195"/>
    </location>
</feature>
<evidence type="ECO:0000256" key="1">
    <source>
        <dbReference type="ARBA" id="ARBA00004141"/>
    </source>
</evidence>
<comment type="similarity">
    <text evidence="2">Belongs to the major facilitator superfamily. Nitrate/nitrite porter (TC 2.A.1.8) family.</text>
</comment>
<dbReference type="Pfam" id="PF07690">
    <property type="entry name" value="MFS_1"/>
    <property type="match status" value="1"/>
</dbReference>
<reference evidence="8 9" key="1">
    <citation type="submission" date="2020-07" db="EMBL/GenBank/DDBJ databases">
        <title>Sequencing the genomes of 1000 actinobacteria strains.</title>
        <authorList>
            <person name="Klenk H.-P."/>
        </authorList>
    </citation>
    <scope>NUCLEOTIDE SEQUENCE [LARGE SCALE GENOMIC DNA]</scope>
    <source>
        <strain evidence="8 9">DSM 15475</strain>
    </source>
</reference>